<protein>
    <submittedName>
        <fullName evidence="1 2">Uncharacterized protein</fullName>
    </submittedName>
</protein>
<dbReference type="EMBL" id="JH817066">
    <property type="protein sequence ID" value="EKC26390.1"/>
    <property type="molecule type" value="Genomic_DNA"/>
</dbReference>
<proteinExistence type="predicted"/>
<dbReference type="AlphaFoldDB" id="K1QC59"/>
<dbReference type="HOGENOM" id="CLU_2742507_0_0_1"/>
<evidence type="ECO:0000313" key="1">
    <source>
        <dbReference type="EMBL" id="EKC26390.1"/>
    </source>
</evidence>
<evidence type="ECO:0000313" key="2">
    <source>
        <dbReference type="EnsemblMetazoa" id="G22697.22:cds"/>
    </source>
</evidence>
<gene>
    <name evidence="1" type="ORF">CGI_10025851</name>
</gene>
<organism evidence="1">
    <name type="scientific">Magallana gigas</name>
    <name type="common">Pacific oyster</name>
    <name type="synonym">Crassostrea gigas</name>
    <dbReference type="NCBI Taxonomy" id="29159"/>
    <lineage>
        <taxon>Eukaryota</taxon>
        <taxon>Metazoa</taxon>
        <taxon>Spiralia</taxon>
        <taxon>Lophotrochozoa</taxon>
        <taxon>Mollusca</taxon>
        <taxon>Bivalvia</taxon>
        <taxon>Autobranchia</taxon>
        <taxon>Pteriomorphia</taxon>
        <taxon>Ostreida</taxon>
        <taxon>Ostreoidea</taxon>
        <taxon>Ostreidae</taxon>
        <taxon>Magallana</taxon>
    </lineage>
</organism>
<name>K1QC59_MAGGI</name>
<sequence>MCEVLSIRNSVCAINSRVNPKNIADSKQKHMWVKVEAGIFGGGIGLHFCREPRKSGCHIIVSGEPGERAMN</sequence>
<reference evidence="1" key="1">
    <citation type="journal article" date="2012" name="Nature">
        <title>The oyster genome reveals stress adaptation and complexity of shell formation.</title>
        <authorList>
            <person name="Zhang G."/>
            <person name="Fang X."/>
            <person name="Guo X."/>
            <person name="Li L."/>
            <person name="Luo R."/>
            <person name="Xu F."/>
            <person name="Yang P."/>
            <person name="Zhang L."/>
            <person name="Wang X."/>
            <person name="Qi H."/>
            <person name="Xiong Z."/>
            <person name="Que H."/>
            <person name="Xie Y."/>
            <person name="Holland P.W."/>
            <person name="Paps J."/>
            <person name="Zhu Y."/>
            <person name="Wu F."/>
            <person name="Chen Y."/>
            <person name="Wang J."/>
            <person name="Peng C."/>
            <person name="Meng J."/>
            <person name="Yang L."/>
            <person name="Liu J."/>
            <person name="Wen B."/>
            <person name="Zhang N."/>
            <person name="Huang Z."/>
            <person name="Zhu Q."/>
            <person name="Feng Y."/>
            <person name="Mount A."/>
            <person name="Hedgecock D."/>
            <person name="Xu Z."/>
            <person name="Liu Y."/>
            <person name="Domazet-Loso T."/>
            <person name="Du Y."/>
            <person name="Sun X."/>
            <person name="Zhang S."/>
            <person name="Liu B."/>
            <person name="Cheng P."/>
            <person name="Jiang X."/>
            <person name="Li J."/>
            <person name="Fan D."/>
            <person name="Wang W."/>
            <person name="Fu W."/>
            <person name="Wang T."/>
            <person name="Wang B."/>
            <person name="Zhang J."/>
            <person name="Peng Z."/>
            <person name="Li Y."/>
            <person name="Li N."/>
            <person name="Wang J."/>
            <person name="Chen M."/>
            <person name="He Y."/>
            <person name="Tan F."/>
            <person name="Song X."/>
            <person name="Zheng Q."/>
            <person name="Huang R."/>
            <person name="Yang H."/>
            <person name="Du X."/>
            <person name="Chen L."/>
            <person name="Yang M."/>
            <person name="Gaffney P.M."/>
            <person name="Wang S."/>
            <person name="Luo L."/>
            <person name="She Z."/>
            <person name="Ming Y."/>
            <person name="Huang W."/>
            <person name="Zhang S."/>
            <person name="Huang B."/>
            <person name="Zhang Y."/>
            <person name="Qu T."/>
            <person name="Ni P."/>
            <person name="Miao G."/>
            <person name="Wang J."/>
            <person name="Wang Q."/>
            <person name="Steinberg C.E."/>
            <person name="Wang H."/>
            <person name="Li N."/>
            <person name="Qian L."/>
            <person name="Zhang G."/>
            <person name="Li Y."/>
            <person name="Yang H."/>
            <person name="Liu X."/>
            <person name="Wang J."/>
            <person name="Yin Y."/>
            <person name="Wang J."/>
        </authorList>
    </citation>
    <scope>NUCLEOTIDE SEQUENCE [LARGE SCALE GENOMIC DNA]</scope>
    <source>
        <strain evidence="1">05x7-T-G4-1.051#20</strain>
    </source>
</reference>
<accession>K1QC59</accession>
<dbReference type="Proteomes" id="UP000005408">
    <property type="component" value="Unassembled WGS sequence"/>
</dbReference>
<reference evidence="2" key="2">
    <citation type="submission" date="2022-08" db="UniProtKB">
        <authorList>
            <consortium name="EnsemblMetazoa"/>
        </authorList>
    </citation>
    <scope>IDENTIFICATION</scope>
    <source>
        <strain evidence="2">05x7-T-G4-1.051#20</strain>
    </source>
</reference>
<keyword evidence="3" id="KW-1185">Reference proteome</keyword>
<evidence type="ECO:0000313" key="3">
    <source>
        <dbReference type="Proteomes" id="UP000005408"/>
    </source>
</evidence>
<dbReference type="EnsemblMetazoa" id="G22697.22">
    <property type="protein sequence ID" value="G22697.22:cds"/>
    <property type="gene ID" value="G22697"/>
</dbReference>